<keyword evidence="5" id="KW-0732">Signal</keyword>
<dbReference type="InterPro" id="IPR002181">
    <property type="entry name" value="Fibrinogen_a/b/g_C_dom"/>
</dbReference>
<accession>A0AA88P3Y0</accession>
<evidence type="ECO:0000256" key="2">
    <source>
        <dbReference type="ARBA" id="ARBA00022525"/>
    </source>
</evidence>
<keyword evidence="4" id="KW-0325">Glycoprotein</keyword>
<dbReference type="GO" id="GO:0030674">
    <property type="term" value="F:protein-macromolecule adaptor activity"/>
    <property type="evidence" value="ECO:0007669"/>
    <property type="project" value="TreeGrafter"/>
</dbReference>
<dbReference type="Gene3D" id="3.90.215.10">
    <property type="entry name" value="Gamma Fibrinogen, chain A, domain 1"/>
    <property type="match status" value="1"/>
</dbReference>
<dbReference type="GO" id="GO:0042730">
    <property type="term" value="P:fibrinolysis"/>
    <property type="evidence" value="ECO:0007669"/>
    <property type="project" value="TreeGrafter"/>
</dbReference>
<dbReference type="InterPro" id="IPR014716">
    <property type="entry name" value="Fibrinogen_a/b/g_C_1"/>
</dbReference>
<feature type="signal peptide" evidence="5">
    <location>
        <begin position="1"/>
        <end position="22"/>
    </location>
</feature>
<keyword evidence="8" id="KW-1185">Reference proteome</keyword>
<dbReference type="PROSITE" id="PS51406">
    <property type="entry name" value="FIBRINOGEN_C_2"/>
    <property type="match status" value="1"/>
</dbReference>
<dbReference type="GO" id="GO:0072377">
    <property type="term" value="P:blood coagulation, common pathway"/>
    <property type="evidence" value="ECO:0007669"/>
    <property type="project" value="TreeGrafter"/>
</dbReference>
<dbReference type="SUPFAM" id="SSF56496">
    <property type="entry name" value="Fibrinogen C-terminal domain-like"/>
    <property type="match status" value="1"/>
</dbReference>
<dbReference type="FunFam" id="3.90.215.10:FF:000001">
    <property type="entry name" value="Tenascin isoform 1"/>
    <property type="match status" value="1"/>
</dbReference>
<reference evidence="7" key="1">
    <citation type="submission" date="2023-08" db="EMBL/GenBank/DDBJ databases">
        <title>Chromosome-level Genome Assembly of mud carp (Cirrhinus molitorella).</title>
        <authorList>
            <person name="Liu H."/>
        </authorList>
    </citation>
    <scope>NUCLEOTIDE SEQUENCE</scope>
    <source>
        <strain evidence="7">Prfri</strain>
        <tissue evidence="7">Muscle</tissue>
    </source>
</reference>
<dbReference type="InterPro" id="IPR020837">
    <property type="entry name" value="Fibrinogen_CS"/>
</dbReference>
<gene>
    <name evidence="7" type="ORF">Q8A67_023701</name>
</gene>
<dbReference type="Gene3D" id="4.10.530.10">
    <property type="entry name" value="Gamma-fibrinogen Carboxyl Terminal Fragment, domain 2"/>
    <property type="match status" value="1"/>
</dbReference>
<dbReference type="InterPro" id="IPR037579">
    <property type="entry name" value="FIB_ANG-like"/>
</dbReference>
<dbReference type="Pfam" id="PF00147">
    <property type="entry name" value="Fibrinogen_C"/>
    <property type="match status" value="1"/>
</dbReference>
<name>A0AA88P3Y0_9TELE</name>
<dbReference type="AlphaFoldDB" id="A0AA88P3Y0"/>
<evidence type="ECO:0000256" key="1">
    <source>
        <dbReference type="ARBA" id="ARBA00004613"/>
    </source>
</evidence>
<organism evidence="7 8">
    <name type="scientific">Cirrhinus molitorella</name>
    <name type="common">mud carp</name>
    <dbReference type="NCBI Taxonomy" id="172907"/>
    <lineage>
        <taxon>Eukaryota</taxon>
        <taxon>Metazoa</taxon>
        <taxon>Chordata</taxon>
        <taxon>Craniata</taxon>
        <taxon>Vertebrata</taxon>
        <taxon>Euteleostomi</taxon>
        <taxon>Actinopterygii</taxon>
        <taxon>Neopterygii</taxon>
        <taxon>Teleostei</taxon>
        <taxon>Ostariophysi</taxon>
        <taxon>Cypriniformes</taxon>
        <taxon>Cyprinidae</taxon>
        <taxon>Labeoninae</taxon>
        <taxon>Labeonini</taxon>
        <taxon>Cirrhinus</taxon>
    </lineage>
</organism>
<dbReference type="PANTHER" id="PTHR47221:SF5">
    <property type="entry name" value="FIBRINOGEN C-TERMINAL DOMAIN-CONTAINING PROTEIN"/>
    <property type="match status" value="1"/>
</dbReference>
<evidence type="ECO:0000256" key="5">
    <source>
        <dbReference type="SAM" id="SignalP"/>
    </source>
</evidence>
<dbReference type="GO" id="GO:0034116">
    <property type="term" value="P:positive regulation of heterotypic cell-cell adhesion"/>
    <property type="evidence" value="ECO:0007669"/>
    <property type="project" value="TreeGrafter"/>
</dbReference>
<dbReference type="InterPro" id="IPR036056">
    <property type="entry name" value="Fibrinogen-like_C"/>
</dbReference>
<evidence type="ECO:0000256" key="3">
    <source>
        <dbReference type="ARBA" id="ARBA00023157"/>
    </source>
</evidence>
<proteinExistence type="predicted"/>
<dbReference type="PROSITE" id="PS00514">
    <property type="entry name" value="FIBRINOGEN_C_1"/>
    <property type="match status" value="1"/>
</dbReference>
<keyword evidence="2" id="KW-0964">Secreted</keyword>
<feature type="chain" id="PRO_5041692537" description="Fibrinogen C-terminal domain-containing protein" evidence="5">
    <location>
        <begin position="23"/>
        <end position="340"/>
    </location>
</feature>
<dbReference type="NCBIfam" id="NF040941">
    <property type="entry name" value="GGGWT_bact"/>
    <property type="match status" value="1"/>
</dbReference>
<dbReference type="Proteomes" id="UP001187343">
    <property type="component" value="Unassembled WGS sequence"/>
</dbReference>
<dbReference type="PANTHER" id="PTHR47221">
    <property type="entry name" value="FIBRINOGEN ALPHA CHAIN"/>
    <property type="match status" value="1"/>
</dbReference>
<keyword evidence="3" id="KW-1015">Disulfide bond</keyword>
<dbReference type="CDD" id="cd00087">
    <property type="entry name" value="FReD"/>
    <property type="match status" value="1"/>
</dbReference>
<comment type="caution">
    <text evidence="7">The sequence shown here is derived from an EMBL/GenBank/DDBJ whole genome shotgun (WGS) entry which is preliminary data.</text>
</comment>
<dbReference type="GO" id="GO:0070527">
    <property type="term" value="P:platelet aggregation"/>
    <property type="evidence" value="ECO:0007669"/>
    <property type="project" value="TreeGrafter"/>
</dbReference>
<dbReference type="GO" id="GO:0005201">
    <property type="term" value="F:extracellular matrix structural constituent"/>
    <property type="evidence" value="ECO:0007669"/>
    <property type="project" value="TreeGrafter"/>
</dbReference>
<evidence type="ECO:0000313" key="8">
    <source>
        <dbReference type="Proteomes" id="UP001187343"/>
    </source>
</evidence>
<sequence>MVMSQLVFILMFHALTFLQISAEEECETFEVILKLKEEIRKLNNKLLIGEWKVMHLRNYRRFKLVPNLELSLEPKKTSENITEPETTLPSIGGSLLIHDKDCSELYDRLKPASGFYRIKPKASLEPFLVYCDMEDGGGWTEIQKRINGKVDFDRKWEDYKNGFGHFQSSKDEFWLGNDHIHALLSDGENVMKIELMDWKGKRSYAIYDNFRVSDEKDKYRLHYGMYSGQAGDALSGGANMVEQWSASHNGMQFSTQDQDHDRYLQGNCAVENKGGWWYNRCHAANLNGRFYRGGEYKAKYDNGVVWSTWRGLWYSLRHTTMKVRPSVYMDNIGSGGGPTE</sequence>
<dbReference type="SMART" id="SM00186">
    <property type="entry name" value="FBG"/>
    <property type="match status" value="1"/>
</dbReference>
<evidence type="ECO:0000313" key="7">
    <source>
        <dbReference type="EMBL" id="KAK2871174.1"/>
    </source>
</evidence>
<comment type="subcellular location">
    <subcellularLocation>
        <location evidence="1">Secreted</location>
    </subcellularLocation>
</comment>
<evidence type="ECO:0000259" key="6">
    <source>
        <dbReference type="PROSITE" id="PS51406"/>
    </source>
</evidence>
<feature type="domain" description="Fibrinogen C-terminal" evidence="6">
    <location>
        <begin position="93"/>
        <end position="327"/>
    </location>
</feature>
<evidence type="ECO:0000256" key="4">
    <source>
        <dbReference type="ARBA" id="ARBA00023180"/>
    </source>
</evidence>
<dbReference type="GO" id="GO:0005577">
    <property type="term" value="C:fibrinogen complex"/>
    <property type="evidence" value="ECO:0007669"/>
    <property type="project" value="TreeGrafter"/>
</dbReference>
<dbReference type="EMBL" id="JAUYZG010000023">
    <property type="protein sequence ID" value="KAK2871174.1"/>
    <property type="molecule type" value="Genomic_DNA"/>
</dbReference>
<protein>
    <recommendedName>
        <fullName evidence="6">Fibrinogen C-terminal domain-containing protein</fullName>
    </recommendedName>
</protein>